<comment type="caution">
    <text evidence="6">The sequence shown here is derived from an EMBL/GenBank/DDBJ whole genome shotgun (WGS) entry which is preliminary data.</text>
</comment>
<evidence type="ECO:0000259" key="5">
    <source>
        <dbReference type="PROSITE" id="PS50011"/>
    </source>
</evidence>
<feature type="domain" description="Protein kinase" evidence="5">
    <location>
        <begin position="635"/>
        <end position="905"/>
    </location>
</feature>
<dbReference type="InterPro" id="IPR051681">
    <property type="entry name" value="Ser/Thr_Kinases-Pseudokinases"/>
</dbReference>
<name>A0A015IC46_RHIIW</name>
<keyword evidence="3" id="KW-0418">Kinase</keyword>
<dbReference type="Gene3D" id="1.10.510.10">
    <property type="entry name" value="Transferase(Phosphotransferase) domain 1"/>
    <property type="match status" value="1"/>
</dbReference>
<dbReference type="InterPro" id="IPR000719">
    <property type="entry name" value="Prot_kinase_dom"/>
</dbReference>
<evidence type="ECO:0000256" key="1">
    <source>
        <dbReference type="ARBA" id="ARBA00022679"/>
    </source>
</evidence>
<dbReference type="Proteomes" id="UP000022910">
    <property type="component" value="Unassembled WGS sequence"/>
</dbReference>
<organism evidence="6 7">
    <name type="scientific">Rhizophagus irregularis (strain DAOM 197198w)</name>
    <name type="common">Glomus intraradices</name>
    <dbReference type="NCBI Taxonomy" id="1432141"/>
    <lineage>
        <taxon>Eukaryota</taxon>
        <taxon>Fungi</taxon>
        <taxon>Fungi incertae sedis</taxon>
        <taxon>Mucoromycota</taxon>
        <taxon>Glomeromycotina</taxon>
        <taxon>Glomeromycetes</taxon>
        <taxon>Glomerales</taxon>
        <taxon>Glomeraceae</taxon>
        <taxon>Rhizophagus</taxon>
    </lineage>
</organism>
<dbReference type="EMBL" id="JEMT01028424">
    <property type="protein sequence ID" value="EXX54727.1"/>
    <property type="molecule type" value="Genomic_DNA"/>
</dbReference>
<dbReference type="Gene3D" id="1.10.10.1010">
    <property type="entry name" value="Intein homing endonuclease, domain IV"/>
    <property type="match status" value="5"/>
</dbReference>
<keyword evidence="1" id="KW-0808">Transferase</keyword>
<accession>A0A015IC46</accession>
<gene>
    <name evidence="6" type="ORF">RirG_231800</name>
</gene>
<dbReference type="AlphaFoldDB" id="A0A015IC46"/>
<dbReference type="PANTHER" id="PTHR44329:SF288">
    <property type="entry name" value="MITOGEN-ACTIVATED PROTEIN KINASE KINASE KINASE 20"/>
    <property type="match status" value="1"/>
</dbReference>
<dbReference type="HOGENOM" id="CLU_000288_7_8_1"/>
<evidence type="ECO:0000256" key="4">
    <source>
        <dbReference type="ARBA" id="ARBA00022840"/>
    </source>
</evidence>
<evidence type="ECO:0000256" key="2">
    <source>
        <dbReference type="ARBA" id="ARBA00022741"/>
    </source>
</evidence>
<reference evidence="6 7" key="1">
    <citation type="submission" date="2014-02" db="EMBL/GenBank/DDBJ databases">
        <title>Single nucleus genome sequencing reveals high similarity among nuclei of an endomycorrhizal fungus.</title>
        <authorList>
            <person name="Lin K."/>
            <person name="Geurts R."/>
            <person name="Zhang Z."/>
            <person name="Limpens E."/>
            <person name="Saunders D.G."/>
            <person name="Mu D."/>
            <person name="Pang E."/>
            <person name="Cao H."/>
            <person name="Cha H."/>
            <person name="Lin T."/>
            <person name="Zhou Q."/>
            <person name="Shang Y."/>
            <person name="Li Y."/>
            <person name="Ivanov S."/>
            <person name="Sharma T."/>
            <person name="Velzen R.V."/>
            <person name="Ruijter N.D."/>
            <person name="Aanen D.K."/>
            <person name="Win J."/>
            <person name="Kamoun S."/>
            <person name="Bisseling T."/>
            <person name="Huang S."/>
        </authorList>
    </citation>
    <scope>NUCLEOTIDE SEQUENCE [LARGE SCALE GENOMIC DNA]</scope>
    <source>
        <strain evidence="7">DAOM197198w</strain>
    </source>
</reference>
<dbReference type="PRINTS" id="PR00109">
    <property type="entry name" value="TYRKINASE"/>
</dbReference>
<dbReference type="GO" id="GO:0005524">
    <property type="term" value="F:ATP binding"/>
    <property type="evidence" value="ECO:0007669"/>
    <property type="project" value="UniProtKB-KW"/>
</dbReference>
<evidence type="ECO:0000256" key="3">
    <source>
        <dbReference type="ARBA" id="ARBA00022777"/>
    </source>
</evidence>
<dbReference type="GO" id="GO:0004674">
    <property type="term" value="F:protein serine/threonine kinase activity"/>
    <property type="evidence" value="ECO:0007669"/>
    <property type="project" value="TreeGrafter"/>
</dbReference>
<keyword evidence="4" id="KW-0067">ATP-binding</keyword>
<keyword evidence="2" id="KW-0547">Nucleotide-binding</keyword>
<dbReference type="InterPro" id="IPR001245">
    <property type="entry name" value="Ser-Thr/Tyr_kinase_cat_dom"/>
</dbReference>
<dbReference type="OrthoDB" id="2460404at2759"/>
<dbReference type="Pfam" id="PF07714">
    <property type="entry name" value="PK_Tyr_Ser-Thr"/>
    <property type="match status" value="1"/>
</dbReference>
<dbReference type="SUPFAM" id="SSF56112">
    <property type="entry name" value="Protein kinase-like (PK-like)"/>
    <property type="match status" value="1"/>
</dbReference>
<dbReference type="InterPro" id="IPR011009">
    <property type="entry name" value="Kinase-like_dom_sf"/>
</dbReference>
<protein>
    <submittedName>
        <fullName evidence="6">Cdc15p</fullName>
    </submittedName>
</protein>
<evidence type="ECO:0000313" key="7">
    <source>
        <dbReference type="Proteomes" id="UP000022910"/>
    </source>
</evidence>
<keyword evidence="7" id="KW-1185">Reference proteome</keyword>
<dbReference type="PROSITE" id="PS50011">
    <property type="entry name" value="PROTEIN_KINASE_DOM"/>
    <property type="match status" value="1"/>
</dbReference>
<dbReference type="PANTHER" id="PTHR44329">
    <property type="entry name" value="SERINE/THREONINE-PROTEIN KINASE TNNI3K-RELATED"/>
    <property type="match status" value="1"/>
</dbReference>
<proteinExistence type="predicted"/>
<sequence>MGSFVKKLTNILHANDKTCKKCNDICNVIHFKQNFKNWTSGNNNIDKFIKNTQLSAHNFSFSKALEWIPYNRFFDVKHIINDNEFNKVYRANWIDGCIGEWDNNIQEWRGNNQNMLVTLKNLNNLNNIASEFNEIALYHEVYGITQDPETTNYMMVLDDVCEKCKNVCNAIRFQRNFRNWTSGNIYIDKFIQDKQLLVHDNYEVFKKILEWIPYNKFYNNTYNAKSRFGKVYRANWIDGCIDNWDVDNQNWKRRDQNMVVVLKSLKNLSNITLKINEIARCHEVYGITQDPETEYYMLVWNEICKECKVMCNAMYFLRNFKNWTSGNKNIDKFIKGTQLLVHNQCSIKALEWIPYDRLCNIKHIAKSEFYKVYGANWIDGCIDEWDSHNQNWSRIDQNIFVALKSLNNLNNIELEFNEIATHHEVYGITQDPETNDYMLVWNEICKKCKDMCNAMYFLQNFSNWTSGDNDINKLIQDSQLSDHSYTCHALEWIPYDRFCNIKHIAENEFGEVYRANWIDGCIDNWDNYNQNWRRVQNMFVVLKSIDGLKNVILELNKVNEHRKICGITQDPKTKKYMIVLNKGCEKCNRVCNVIHFQRNFKNWTSGNRNVDKFIQDVQLSAHTNNGLEWIPYDKFYNITYIAKGGFGKVYKANWIDGCIDKWDSYNQNWKRRDQNMFVALKRLNDSKDVTLEFMNEVASHFKVNLGKNIIKLFGLSQDPVTRNYIMVLDYAKNGSLRNYLDTNYIKLSWNYKFGYLEYLATGLEHIHKNELIHRDLHSGNVLVFNYAKITDMGLCKPADYDTSENNVYGILPYVAPEILRGQSYTKASDIYSLGIIMYELISGLPPYHDMSHNNNLAIKICQGLRPRFNIKVPQSIVYLIKRCLDANPSNRPIAKTINEILSQWCYGPSEELQKQIEEAEEINNNLQTSIIPSTSLGISYKTHSEAIYTSRLLNFNDLPEPKNSDDYYKQNDNIISEEFSGIV</sequence>
<evidence type="ECO:0000313" key="6">
    <source>
        <dbReference type="EMBL" id="EXX54727.1"/>
    </source>
</evidence>